<dbReference type="AlphaFoldDB" id="A0A504JRA7"/>
<dbReference type="OrthoDB" id="1434800at2"/>
<keyword evidence="1" id="KW-0812">Transmembrane</keyword>
<feature type="transmembrane region" description="Helical" evidence="1">
    <location>
        <begin position="169"/>
        <end position="191"/>
    </location>
</feature>
<dbReference type="Proteomes" id="UP000315540">
    <property type="component" value="Unassembled WGS sequence"/>
</dbReference>
<dbReference type="GO" id="GO:0008237">
    <property type="term" value="F:metallopeptidase activity"/>
    <property type="evidence" value="ECO:0007669"/>
    <property type="project" value="UniProtKB-KW"/>
</dbReference>
<reference evidence="3 4" key="1">
    <citation type="submission" date="2019-06" db="EMBL/GenBank/DDBJ databases">
        <authorList>
            <person name="Meng X."/>
        </authorList>
    </citation>
    <scope>NUCLEOTIDE SEQUENCE [LARGE SCALE GENOMIC DNA]</scope>
    <source>
        <strain evidence="3 4">M625</strain>
    </source>
</reference>
<gene>
    <name evidence="3" type="ORF">FHK87_03315</name>
</gene>
<accession>A0A504JRA7</accession>
<dbReference type="GO" id="GO:0004175">
    <property type="term" value="F:endopeptidase activity"/>
    <property type="evidence" value="ECO:0007669"/>
    <property type="project" value="UniProtKB-ARBA"/>
</dbReference>
<feature type="domain" description="CAAX prenyl protease 2/Lysostaphin resistance protein A-like" evidence="2">
    <location>
        <begin position="108"/>
        <end position="208"/>
    </location>
</feature>
<name>A0A504JRA7_9FLAO</name>
<dbReference type="GO" id="GO:0080120">
    <property type="term" value="P:CAAX-box protein maturation"/>
    <property type="evidence" value="ECO:0007669"/>
    <property type="project" value="UniProtKB-ARBA"/>
</dbReference>
<dbReference type="GO" id="GO:0006508">
    <property type="term" value="P:proteolysis"/>
    <property type="evidence" value="ECO:0007669"/>
    <property type="project" value="UniProtKB-KW"/>
</dbReference>
<evidence type="ECO:0000313" key="4">
    <source>
        <dbReference type="Proteomes" id="UP000315540"/>
    </source>
</evidence>
<sequence>MKVAKNRFLVVTLFIILLSILLYAREFLKQNLFDHGINSYVSGISFQIIFNVLLITLALLLIRKFKLKNLAGLGNLKYSNWLLLIFPLYLVVFNVFNLEDISSYTAFEFVLFLIYTLSIGFSEELLLRGFLQSYLIKNTSKTKKNIFIAVFVSSLIFGLLHLLNFNKGIYGELGQIGFATFIGVMFGTILLRTKNMYAIALLHACIDFAAKYDQIGVPFDLNKVVEESSLINTIAILIIVLPCLIYGIVLMRKYQFQTSVSKLN</sequence>
<feature type="transmembrane region" description="Helical" evidence="1">
    <location>
        <begin position="229"/>
        <end position="249"/>
    </location>
</feature>
<evidence type="ECO:0000259" key="2">
    <source>
        <dbReference type="Pfam" id="PF02517"/>
    </source>
</evidence>
<evidence type="ECO:0000313" key="3">
    <source>
        <dbReference type="EMBL" id="TPN89271.1"/>
    </source>
</evidence>
<keyword evidence="1" id="KW-0472">Membrane</keyword>
<keyword evidence="4" id="KW-1185">Reference proteome</keyword>
<feature type="transmembrane region" description="Helical" evidence="1">
    <location>
        <begin position="81"/>
        <end position="98"/>
    </location>
</feature>
<dbReference type="RefSeq" id="WP_140589738.1">
    <property type="nucleotide sequence ID" value="NZ_VFWZ01000001.1"/>
</dbReference>
<keyword evidence="3" id="KW-0482">Metalloprotease</keyword>
<keyword evidence="3" id="KW-0645">Protease</keyword>
<keyword evidence="3" id="KW-0378">Hydrolase</keyword>
<keyword evidence="1" id="KW-1133">Transmembrane helix</keyword>
<evidence type="ECO:0000256" key="1">
    <source>
        <dbReference type="SAM" id="Phobius"/>
    </source>
</evidence>
<dbReference type="Pfam" id="PF02517">
    <property type="entry name" value="Rce1-like"/>
    <property type="match status" value="1"/>
</dbReference>
<feature type="transmembrane region" description="Helical" evidence="1">
    <location>
        <begin position="40"/>
        <end position="61"/>
    </location>
</feature>
<feature type="transmembrane region" description="Helical" evidence="1">
    <location>
        <begin position="146"/>
        <end position="163"/>
    </location>
</feature>
<organism evidence="3 4">
    <name type="scientific">Aquimarina algicola</name>
    <dbReference type="NCBI Taxonomy" id="2589995"/>
    <lineage>
        <taxon>Bacteria</taxon>
        <taxon>Pseudomonadati</taxon>
        <taxon>Bacteroidota</taxon>
        <taxon>Flavobacteriia</taxon>
        <taxon>Flavobacteriales</taxon>
        <taxon>Flavobacteriaceae</taxon>
        <taxon>Aquimarina</taxon>
    </lineage>
</organism>
<proteinExistence type="predicted"/>
<feature type="transmembrane region" description="Helical" evidence="1">
    <location>
        <begin position="104"/>
        <end position="126"/>
    </location>
</feature>
<dbReference type="InterPro" id="IPR003675">
    <property type="entry name" value="Rce1/LyrA-like_dom"/>
</dbReference>
<comment type="caution">
    <text evidence="3">The sequence shown here is derived from an EMBL/GenBank/DDBJ whole genome shotgun (WGS) entry which is preliminary data.</text>
</comment>
<protein>
    <submittedName>
        <fullName evidence="3">CPBP family intramembrane metalloprotease</fullName>
    </submittedName>
</protein>
<dbReference type="EMBL" id="VFWZ01000001">
    <property type="protein sequence ID" value="TPN89271.1"/>
    <property type="molecule type" value="Genomic_DNA"/>
</dbReference>